<gene>
    <name evidence="2" type="primary">Gm19304</name>
</gene>
<organism evidence="1">
    <name type="scientific">Mus musculus</name>
    <name type="common">Mouse</name>
    <dbReference type="NCBI Taxonomy" id="10090"/>
    <lineage>
        <taxon>Eukaryota</taxon>
        <taxon>Metazoa</taxon>
        <taxon>Chordata</taxon>
        <taxon>Craniata</taxon>
        <taxon>Vertebrata</taxon>
        <taxon>Euteleostomi</taxon>
        <taxon>Mammalia</taxon>
        <taxon>Eutheria</taxon>
        <taxon>Euarchontoglires</taxon>
        <taxon>Glires</taxon>
        <taxon>Rodentia</taxon>
        <taxon>Myomorpha</taxon>
        <taxon>Muroidea</taxon>
        <taxon>Muridae</taxon>
        <taxon>Murinae</taxon>
        <taxon>Mus</taxon>
        <taxon>Mus</taxon>
    </lineage>
</organism>
<reference evidence="1" key="6">
    <citation type="submission" date="2004-03" db="EMBL/GenBank/DDBJ databases">
        <authorList>
            <person name="Arakawa T."/>
            <person name="Carninci P."/>
            <person name="Fukuda S."/>
            <person name="Hashizume W."/>
            <person name="Hayashida K."/>
            <person name="Hori F."/>
            <person name="Iida J."/>
            <person name="Imamura K."/>
            <person name="Imotani K."/>
            <person name="Itoh M."/>
            <person name="Kanagawa S."/>
            <person name="Kawai J."/>
            <person name="Kojima M."/>
            <person name="Konno H."/>
            <person name="Murata M."/>
            <person name="Nakamura M."/>
            <person name="Ninomiya N."/>
            <person name="Nishiyori H."/>
            <person name="Nomura K."/>
            <person name="Ohno M."/>
            <person name="Sakazume N."/>
            <person name="Sano H."/>
            <person name="Sasaki D."/>
            <person name="Shibata K."/>
            <person name="Shiraki T."/>
            <person name="Tagami M."/>
            <person name="Tagami Y."/>
            <person name="Waki K."/>
            <person name="Watahiki A."/>
            <person name="Muramatsu M."/>
            <person name="Hayashizaki Y."/>
        </authorList>
    </citation>
    <scope>NUCLEOTIDE SEQUENCE</scope>
    <source>
        <strain evidence="1">C57BL/6J</strain>
        <tissue evidence="1">Stomach</tissue>
    </source>
</reference>
<reference evidence="1" key="5">
    <citation type="journal article" date="2002" name="Nature">
        <title>Analysis of the mouse transcriptome based on functional annotation of 60,770 full-length cDNAs.</title>
        <authorList>
            <consortium name="The FANTOM Consortium and the RIKEN Genome Exploration Research Group Phase I and II Team"/>
        </authorList>
    </citation>
    <scope>NUCLEOTIDE SEQUENCE</scope>
    <source>
        <strain evidence="1">C57BL/6J</strain>
        <tissue evidence="1">Stomach</tissue>
    </source>
</reference>
<reference evidence="1" key="3">
    <citation type="journal article" date="2000" name="Genome Res.">
        <title>RIKEN integrated sequence analysis (RISA) system--384-format sequencing pipeline with 384 multicapillary sequencer.</title>
        <authorList>
            <person name="Shibata K."/>
            <person name="Itoh M."/>
            <person name="Aizawa K."/>
            <person name="Nagaoka S."/>
            <person name="Sasaki N."/>
            <person name="Carninci P."/>
            <person name="Konno H."/>
            <person name="Akiyama J."/>
            <person name="Nishi K."/>
            <person name="Kitsunai T."/>
            <person name="Tashiro H."/>
            <person name="Itoh M."/>
            <person name="Sumi N."/>
            <person name="Ishii Y."/>
            <person name="Nakamura S."/>
            <person name="Hazama M."/>
            <person name="Nishine T."/>
            <person name="Harada A."/>
            <person name="Yamamoto R."/>
            <person name="Matsumoto H."/>
            <person name="Sakaguchi S."/>
            <person name="Ikegami T."/>
            <person name="Kashiwagi K."/>
            <person name="Fujiwake S."/>
            <person name="Inoue K."/>
            <person name="Togawa Y."/>
            <person name="Izawa M."/>
            <person name="Ohara E."/>
            <person name="Watahiki M."/>
            <person name="Yoneda Y."/>
            <person name="Ishikawa T."/>
            <person name="Ozawa K."/>
            <person name="Tanaka T."/>
            <person name="Matsuura S."/>
            <person name="Kawai J."/>
            <person name="Okazaki Y."/>
            <person name="Muramatsu M."/>
            <person name="Inoue Y."/>
            <person name="Kira A."/>
            <person name="Hayashizaki Y."/>
        </authorList>
    </citation>
    <scope>NUCLEOTIDE SEQUENCE</scope>
    <source>
        <strain evidence="1">C57BL/6J</strain>
        <tissue evidence="1">Stomach</tissue>
    </source>
</reference>
<evidence type="ECO:0000313" key="2">
    <source>
        <dbReference type="MGI" id="MGI:5011489"/>
    </source>
</evidence>
<reference evidence="1" key="1">
    <citation type="journal article" date="1999" name="Methods Enzymol.">
        <title>High-efficiency full-length cDNA cloning.</title>
        <authorList>
            <person name="Carninci P."/>
            <person name="Hayashizaki Y."/>
        </authorList>
    </citation>
    <scope>NUCLEOTIDE SEQUENCE</scope>
    <source>
        <strain evidence="1">C57BL/6J</strain>
        <tissue evidence="1">Stomach</tissue>
    </source>
</reference>
<dbReference type="EMBL" id="AK142452">
    <property type="protein sequence ID" value="BAE25069.1"/>
    <property type="molecule type" value="mRNA"/>
</dbReference>
<dbReference type="MGI" id="MGI:5011489">
    <property type="gene designation" value="Gm19304"/>
</dbReference>
<reference evidence="1" key="8">
    <citation type="journal article" date="2005" name="Science">
        <title>Antisense Transcription in the Mammalian Transcriptome.</title>
        <authorList>
            <consortium name="RIKEN Genome Exploration Research Group and Genome Science Group (Genome Network Project Core Group) and the FANTOM Consortium"/>
        </authorList>
    </citation>
    <scope>NUCLEOTIDE SEQUENCE</scope>
    <source>
        <strain evidence="1">C57BL/6J</strain>
        <tissue evidence="1">Stomach</tissue>
    </source>
</reference>
<reference evidence="1" key="4">
    <citation type="journal article" date="2001" name="Nature">
        <title>Functional annotation of a full-length mouse cDNA collection.</title>
        <authorList>
            <consortium name="The RIKEN Genome Exploration Research Group Phase II Team and the FANTOM Consortium"/>
        </authorList>
    </citation>
    <scope>NUCLEOTIDE SEQUENCE</scope>
    <source>
        <strain evidence="1">C57BL/6J</strain>
        <tissue evidence="1">Stomach</tissue>
    </source>
</reference>
<reference evidence="1" key="7">
    <citation type="journal article" date="2005" name="Science">
        <title>The Transcriptional Landscape of the Mammalian Genome.</title>
        <authorList>
            <consortium name="The FANTOM Consortium"/>
            <consortium name="Riken Genome Exploration Research Group and Genome Science Group (Genome Network Project Core Group)"/>
        </authorList>
    </citation>
    <scope>NUCLEOTIDE SEQUENCE</scope>
    <source>
        <strain evidence="1">C57BL/6J</strain>
        <tissue evidence="1">Stomach</tissue>
    </source>
</reference>
<sequence>MYTCIYIQLHSHQQHPYSWDPVPSLRSIATIDKELCVSACSSHIISTGGRLFADTAQPLSKSLTLGFSLVSASVPFWNFPINPPFDFLTPPIYMHGFCVPLKSRNPDHLHSTPEESAGSLWLVVQCFPSQTK</sequence>
<protein>
    <submittedName>
        <fullName evidence="1">Uncharacterized protein</fullName>
    </submittedName>
</protein>
<accession>Q3UQH2</accession>
<dbReference type="AGR" id="MGI:5011489"/>
<proteinExistence type="evidence at transcript level"/>
<name>Q3UQH2_MOUSE</name>
<dbReference type="AlphaFoldDB" id="Q3UQH2"/>
<evidence type="ECO:0000313" key="1">
    <source>
        <dbReference type="EMBL" id="BAE25069.1"/>
    </source>
</evidence>
<reference evidence="1" key="2">
    <citation type="journal article" date="2000" name="Genome Res.">
        <title>Normalization and subtraction of cap-trapper-selected cDNAs to prepare full-length cDNA libraries for rapid discovery of new genes.</title>
        <authorList>
            <person name="Carninci P."/>
            <person name="Shibata Y."/>
            <person name="Hayatsu N."/>
            <person name="Sugahara Y."/>
            <person name="Shibata K."/>
            <person name="Itoh M."/>
            <person name="Konno H."/>
            <person name="Okazaki Y."/>
            <person name="Muramatsu M."/>
            <person name="Hayashizaki Y."/>
        </authorList>
    </citation>
    <scope>NUCLEOTIDE SEQUENCE</scope>
    <source>
        <strain evidence="1">C57BL/6J</strain>
        <tissue evidence="1">Stomach</tissue>
    </source>
</reference>